<dbReference type="EMBL" id="JARBHB010000015">
    <property type="protein sequence ID" value="KAJ8867239.1"/>
    <property type="molecule type" value="Genomic_DNA"/>
</dbReference>
<dbReference type="Proteomes" id="UP001159363">
    <property type="component" value="Chromosome 14"/>
</dbReference>
<feature type="transmembrane region" description="Helical" evidence="2">
    <location>
        <begin position="21"/>
        <end position="39"/>
    </location>
</feature>
<comment type="caution">
    <text evidence="3">The sequence shown here is derived from an EMBL/GenBank/DDBJ whole genome shotgun (WGS) entry which is preliminary data.</text>
</comment>
<evidence type="ECO:0000313" key="4">
    <source>
        <dbReference type="Proteomes" id="UP001159363"/>
    </source>
</evidence>
<name>A0ABQ9G889_9NEOP</name>
<keyword evidence="2" id="KW-0472">Membrane</keyword>
<organism evidence="3 4">
    <name type="scientific">Dryococelus australis</name>
    <dbReference type="NCBI Taxonomy" id="614101"/>
    <lineage>
        <taxon>Eukaryota</taxon>
        <taxon>Metazoa</taxon>
        <taxon>Ecdysozoa</taxon>
        <taxon>Arthropoda</taxon>
        <taxon>Hexapoda</taxon>
        <taxon>Insecta</taxon>
        <taxon>Pterygota</taxon>
        <taxon>Neoptera</taxon>
        <taxon>Polyneoptera</taxon>
        <taxon>Phasmatodea</taxon>
        <taxon>Verophasmatodea</taxon>
        <taxon>Anareolatae</taxon>
        <taxon>Phasmatidae</taxon>
        <taxon>Eurycanthinae</taxon>
        <taxon>Dryococelus</taxon>
    </lineage>
</organism>
<evidence type="ECO:0000313" key="3">
    <source>
        <dbReference type="EMBL" id="KAJ8867239.1"/>
    </source>
</evidence>
<reference evidence="3 4" key="1">
    <citation type="submission" date="2023-02" db="EMBL/GenBank/DDBJ databases">
        <title>LHISI_Scaffold_Assembly.</title>
        <authorList>
            <person name="Stuart O.P."/>
            <person name="Cleave R."/>
            <person name="Magrath M.J.L."/>
            <person name="Mikheyev A.S."/>
        </authorList>
    </citation>
    <scope>NUCLEOTIDE SEQUENCE [LARGE SCALE GENOMIC DNA]</scope>
    <source>
        <strain evidence="3">Daus_M_001</strain>
        <tissue evidence="3">Leg muscle</tissue>
    </source>
</reference>
<feature type="compositionally biased region" description="Polar residues" evidence="1">
    <location>
        <begin position="410"/>
        <end position="423"/>
    </location>
</feature>
<feature type="region of interest" description="Disordered" evidence="1">
    <location>
        <begin position="916"/>
        <end position="935"/>
    </location>
</feature>
<gene>
    <name evidence="3" type="ORF">PR048_031038</name>
</gene>
<accession>A0ABQ9G889</accession>
<evidence type="ECO:0000256" key="2">
    <source>
        <dbReference type="SAM" id="Phobius"/>
    </source>
</evidence>
<keyword evidence="2" id="KW-1133">Transmembrane helix</keyword>
<evidence type="ECO:0000256" key="1">
    <source>
        <dbReference type="SAM" id="MobiDB-lite"/>
    </source>
</evidence>
<proteinExistence type="predicted"/>
<keyword evidence="4" id="KW-1185">Reference proteome</keyword>
<keyword evidence="2" id="KW-0812">Transmembrane</keyword>
<sequence>MRKHGRCCRSTEYNTNPDITFLWVMLLVAAATVTQWRAMRNARFPGIFTHFPRENVGLEEANRTTSYPARVVDCEFDSSLVALDCGKCESHHRGSKLDPRSTLKTVAPFEFIAGLEIEIKSISNRRNWRFEISIRDQQPSLANGRVAYSPVSSPPNRKPSAACSNQSDIQIVASVEAAMVTSEQQCYRRRGITDAGAQDSSANIKARIHEVGKQLGDLQFPQLLHSGAAPYSHRFNLIGSQDLDVKNWKNISTPLPTATREQFSHQNANPRVTASAETTGVSAVRGFGAHTSRIFKPYPTRRSELACNPTPSQTNVKGCVYVMGEGRGRNDNLCAEVVKKEDEVERQQLRREWSRSTWNKCRKSSEIRRALCGRSFECITGWGGDRGGMQGVAIVGDEKAGGEERVDTHPPTTNPHSSADPSQHTRSALIFIPTTNHTWSERLLRFDISSDPAGCRFDFSRPAPWSPFLPVANLPTSSSGAVVTRVRFPVRPCRFLFPVVFRNHSRRMLRWVPIPSPIPLPCASCTVSDDLAVDETINPLTLLLHHRNERVEERENPEKTRRLEALSGTFPTCKKRRGRGRGQPNCRRSDNFLVTVAKKASCGLGIVRRRNPKLQEKRIGAFFKGYAKFLDIILNHKWFAKGCLRSGVIGMEEIPGDRPIERNLAVHCSQSERTPVLRATLNQSANRLLASHLSTRVRFQAGAPPNFGMWESCRTIPLVGGFTRISPIPPPPPLHSGAAPYLPHFTLIGSQEPDVKSRLNTSTPLHSTPTLIYARSKRAGLVWTLLIAAPGELYAGLIQMIPAEDAISPLYRGVGGLWCIVTQTPGKRTNVCWSGQIPSRQQREAARLQDKGAWGGLQGMVGNGTAVVTCEKIASHASWCRILQGECRWWFEDVERGVGTPMQILAVVLRAHTHAQRERGEEVSPEGYIDRPGRE</sequence>
<protein>
    <submittedName>
        <fullName evidence="3">Uncharacterized protein</fullName>
    </submittedName>
</protein>
<feature type="region of interest" description="Disordered" evidence="1">
    <location>
        <begin position="400"/>
        <end position="423"/>
    </location>
</feature>